<sequence>MKKDRILRLLDSCGYHADIGMKALMEKSLISVSRDEIWMHNLLQQMGEDIVRRESPEEPGRRSRLYVYKDVCDALKDNTGKIETIFLDMPRAKEAQWSMKAFSKMTKLRLLKIHNVDVSEGPEYLSNELRFLEWHAYPSKSLPTCFQPDELVELYMSCSSIEQLWDGCKNLKVLSFNGCKRLAVNLTDQVLPSLSGLCSLEELDLRACNLGEGAVPEDIGFLSSLRSLNLSKNNFVSLPKSINQLSRLEKLALKDCVMLESLPEVPLNVQK</sequence>
<name>A0A6N2LR66_SALVM</name>
<reference evidence="4" key="1">
    <citation type="submission" date="2019-03" db="EMBL/GenBank/DDBJ databases">
        <authorList>
            <person name="Mank J."/>
            <person name="Almeida P."/>
        </authorList>
    </citation>
    <scope>NUCLEOTIDE SEQUENCE</scope>
    <source>
        <strain evidence="4">78183</strain>
    </source>
</reference>
<evidence type="ECO:0000256" key="2">
    <source>
        <dbReference type="ARBA" id="ARBA00022737"/>
    </source>
</evidence>
<dbReference type="Pfam" id="PF00560">
    <property type="entry name" value="LRR_1"/>
    <property type="match status" value="2"/>
</dbReference>
<dbReference type="PROSITE" id="PS51450">
    <property type="entry name" value="LRR"/>
    <property type="match status" value="1"/>
</dbReference>
<dbReference type="Pfam" id="PF07725">
    <property type="entry name" value="LRR_3"/>
    <property type="match status" value="1"/>
</dbReference>
<dbReference type="Gene3D" id="3.80.10.10">
    <property type="entry name" value="Ribonuclease Inhibitor"/>
    <property type="match status" value="1"/>
</dbReference>
<dbReference type="Pfam" id="PF23282">
    <property type="entry name" value="WHD_ROQ1"/>
    <property type="match status" value="1"/>
</dbReference>
<feature type="domain" description="Disease resistance protein Roq1-like winged-helix" evidence="3">
    <location>
        <begin position="5"/>
        <end position="55"/>
    </location>
</feature>
<evidence type="ECO:0000256" key="1">
    <source>
        <dbReference type="ARBA" id="ARBA00022614"/>
    </source>
</evidence>
<keyword evidence="2" id="KW-0677">Repeat</keyword>
<dbReference type="SUPFAM" id="SSF46785">
    <property type="entry name" value="Winged helix' DNA-binding domain"/>
    <property type="match status" value="1"/>
</dbReference>
<dbReference type="InterPro" id="IPR001611">
    <property type="entry name" value="Leu-rich_rpt"/>
</dbReference>
<organism evidence="4">
    <name type="scientific">Salix viminalis</name>
    <name type="common">Common osier</name>
    <name type="synonym">Basket willow</name>
    <dbReference type="NCBI Taxonomy" id="40686"/>
    <lineage>
        <taxon>Eukaryota</taxon>
        <taxon>Viridiplantae</taxon>
        <taxon>Streptophyta</taxon>
        <taxon>Embryophyta</taxon>
        <taxon>Tracheophyta</taxon>
        <taxon>Spermatophyta</taxon>
        <taxon>Magnoliopsida</taxon>
        <taxon>eudicotyledons</taxon>
        <taxon>Gunneridae</taxon>
        <taxon>Pentapetalae</taxon>
        <taxon>rosids</taxon>
        <taxon>fabids</taxon>
        <taxon>Malpighiales</taxon>
        <taxon>Salicaceae</taxon>
        <taxon>Saliceae</taxon>
        <taxon>Salix</taxon>
    </lineage>
</organism>
<proteinExistence type="predicted"/>
<gene>
    <name evidence="4" type="ORF">SVIM_LOCUS224450</name>
</gene>
<dbReference type="PANTHER" id="PTHR11017">
    <property type="entry name" value="LEUCINE-RICH REPEAT-CONTAINING PROTEIN"/>
    <property type="match status" value="1"/>
</dbReference>
<dbReference type="GO" id="GO:0006952">
    <property type="term" value="P:defense response"/>
    <property type="evidence" value="ECO:0007669"/>
    <property type="project" value="InterPro"/>
</dbReference>
<dbReference type="InterPro" id="IPR058192">
    <property type="entry name" value="WHD_ROQ1-like"/>
</dbReference>
<dbReference type="SUPFAM" id="SSF52058">
    <property type="entry name" value="L domain-like"/>
    <property type="match status" value="1"/>
</dbReference>
<evidence type="ECO:0000313" key="4">
    <source>
        <dbReference type="EMBL" id="VFU39862.1"/>
    </source>
</evidence>
<protein>
    <recommendedName>
        <fullName evidence="3">Disease resistance protein Roq1-like winged-helix domain-containing protein</fullName>
    </recommendedName>
</protein>
<dbReference type="PANTHER" id="PTHR11017:SF559">
    <property type="entry name" value="DISEASE RESISTANCE PROTEIN CHL1"/>
    <property type="match status" value="1"/>
</dbReference>
<dbReference type="InterPro" id="IPR036390">
    <property type="entry name" value="WH_DNA-bd_sf"/>
</dbReference>
<dbReference type="AlphaFoldDB" id="A0A6N2LR66"/>
<keyword evidence="1" id="KW-0433">Leucine-rich repeat</keyword>
<dbReference type="EMBL" id="CAADRP010001535">
    <property type="protein sequence ID" value="VFU39862.1"/>
    <property type="molecule type" value="Genomic_DNA"/>
</dbReference>
<dbReference type="InterPro" id="IPR044974">
    <property type="entry name" value="Disease_R_plants"/>
</dbReference>
<dbReference type="InterPro" id="IPR032675">
    <property type="entry name" value="LRR_dom_sf"/>
</dbReference>
<dbReference type="InterPro" id="IPR011713">
    <property type="entry name" value="Leu-rich_rpt_3"/>
</dbReference>
<evidence type="ECO:0000259" key="3">
    <source>
        <dbReference type="Pfam" id="PF23282"/>
    </source>
</evidence>
<accession>A0A6N2LR66</accession>